<organism evidence="3 4">
    <name type="scientific">Paraflavitalea soli</name>
    <dbReference type="NCBI Taxonomy" id="2315862"/>
    <lineage>
        <taxon>Bacteria</taxon>
        <taxon>Pseudomonadati</taxon>
        <taxon>Bacteroidota</taxon>
        <taxon>Chitinophagia</taxon>
        <taxon>Chitinophagales</taxon>
        <taxon>Chitinophagaceae</taxon>
        <taxon>Paraflavitalea</taxon>
    </lineage>
</organism>
<keyword evidence="4" id="KW-1185">Reference proteome</keyword>
<dbReference type="GO" id="GO:0006145">
    <property type="term" value="P:purine nucleobase catabolic process"/>
    <property type="evidence" value="ECO:0007669"/>
    <property type="project" value="TreeGrafter"/>
</dbReference>
<accession>A0A3B7MM87</accession>
<dbReference type="Gene3D" id="3.20.20.140">
    <property type="entry name" value="Metal-dependent hydrolases"/>
    <property type="match status" value="1"/>
</dbReference>
<name>A0A3B7MM87_9BACT</name>
<protein>
    <submittedName>
        <fullName evidence="3">Dihydroorotase</fullName>
    </submittedName>
</protein>
<evidence type="ECO:0000259" key="2">
    <source>
        <dbReference type="Pfam" id="PF12890"/>
    </source>
</evidence>
<evidence type="ECO:0000313" key="4">
    <source>
        <dbReference type="Proteomes" id="UP000263900"/>
    </source>
</evidence>
<dbReference type="AlphaFoldDB" id="A0A3B7MM87"/>
<dbReference type="InterPro" id="IPR032466">
    <property type="entry name" value="Metal_Hydrolase"/>
</dbReference>
<dbReference type="Proteomes" id="UP000263900">
    <property type="component" value="Chromosome"/>
</dbReference>
<dbReference type="GO" id="GO:0004151">
    <property type="term" value="F:dihydroorotase activity"/>
    <property type="evidence" value="ECO:0007669"/>
    <property type="project" value="InterPro"/>
</dbReference>
<dbReference type="EMBL" id="CP032157">
    <property type="protein sequence ID" value="AXY74429.1"/>
    <property type="molecule type" value="Genomic_DNA"/>
</dbReference>
<dbReference type="GO" id="GO:0046872">
    <property type="term" value="F:metal ion binding"/>
    <property type="evidence" value="ECO:0007669"/>
    <property type="project" value="InterPro"/>
</dbReference>
<dbReference type="InterPro" id="IPR024403">
    <property type="entry name" value="DHOase_cat"/>
</dbReference>
<dbReference type="KEGG" id="pseg:D3H65_10765"/>
<dbReference type="OrthoDB" id="9765462at2"/>
<dbReference type="InterPro" id="IPR011059">
    <property type="entry name" value="Metal-dep_hydrolase_composite"/>
</dbReference>
<evidence type="ECO:0000256" key="1">
    <source>
        <dbReference type="ARBA" id="ARBA00022975"/>
    </source>
</evidence>
<dbReference type="SUPFAM" id="SSF51338">
    <property type="entry name" value="Composite domain of metallo-dependent hydrolases"/>
    <property type="match status" value="1"/>
</dbReference>
<dbReference type="NCBIfam" id="TIGR00857">
    <property type="entry name" value="pyrC_multi"/>
    <property type="match status" value="1"/>
</dbReference>
<dbReference type="Pfam" id="PF12890">
    <property type="entry name" value="DHOase"/>
    <property type="match status" value="1"/>
</dbReference>
<keyword evidence="1" id="KW-0665">Pyrimidine biosynthesis</keyword>
<dbReference type="GO" id="GO:0006221">
    <property type="term" value="P:pyrimidine nucleotide biosynthetic process"/>
    <property type="evidence" value="ECO:0007669"/>
    <property type="project" value="UniProtKB-KW"/>
</dbReference>
<sequence>MVLLIQQAYITDPSSPFHETRQDILIEAGVIKDIQPRIEAKADQVIAGQGLNVSPGWVDLFAQFADPGYEYKETLETGAAAAAAGGYTDVFVIPNTKPVIDNKSQAEYIRQRSKGLPVNVYPIGAVSKGTEGKDLAEMYDMRASGAIAFSDGLHPIQSAGLMMKALQYVKAFDGVIIQIPDDKSVGSNGLMHEGIVSTQLGLPGKPMMAEELLVARDIKLARYTDSKLHITGVTSPRSLEYIRRAKEAGLAVTCSVTPYHLFFTDNDLQQYDTNLKVYPPLRTAQEVSALKKAILDGTIDCIASHHMPHEYDSKVLEFEYAKNGMMGLETTYAVIRTAMPEVPENKWVELLSTNPRTIFGLESASIQKGAKASITLYEPATTMVVDEKRFRSRSKNSAFIGKTLTGAVKGIVNGSSVYLT</sequence>
<dbReference type="PANTHER" id="PTHR43668:SF2">
    <property type="entry name" value="ALLANTOINASE"/>
    <property type="match status" value="1"/>
</dbReference>
<dbReference type="RefSeq" id="WP_119050316.1">
    <property type="nucleotide sequence ID" value="NZ_CP032157.1"/>
</dbReference>
<dbReference type="InterPro" id="IPR004722">
    <property type="entry name" value="DHOase"/>
</dbReference>
<proteinExistence type="predicted"/>
<dbReference type="InterPro" id="IPR050138">
    <property type="entry name" value="DHOase/Allantoinase_Hydrolase"/>
</dbReference>
<feature type="domain" description="Dihydroorotase catalytic" evidence="2">
    <location>
        <begin position="54"/>
        <end position="235"/>
    </location>
</feature>
<gene>
    <name evidence="3" type="ORF">D3H65_10765</name>
</gene>
<reference evidence="3 4" key="1">
    <citation type="submission" date="2018-09" db="EMBL/GenBank/DDBJ databases">
        <title>Genome sequencing of strain 6GH32-13.</title>
        <authorList>
            <person name="Weon H.-Y."/>
            <person name="Heo J."/>
            <person name="Kwon S.-W."/>
        </authorList>
    </citation>
    <scope>NUCLEOTIDE SEQUENCE [LARGE SCALE GENOMIC DNA]</scope>
    <source>
        <strain evidence="3 4">5GH32-13</strain>
    </source>
</reference>
<dbReference type="PANTHER" id="PTHR43668">
    <property type="entry name" value="ALLANTOINASE"/>
    <property type="match status" value="1"/>
</dbReference>
<dbReference type="SUPFAM" id="SSF51556">
    <property type="entry name" value="Metallo-dependent hydrolases"/>
    <property type="match status" value="1"/>
</dbReference>
<dbReference type="GO" id="GO:0004038">
    <property type="term" value="F:allantoinase activity"/>
    <property type="evidence" value="ECO:0007669"/>
    <property type="project" value="TreeGrafter"/>
</dbReference>
<dbReference type="GO" id="GO:0005737">
    <property type="term" value="C:cytoplasm"/>
    <property type="evidence" value="ECO:0007669"/>
    <property type="project" value="TreeGrafter"/>
</dbReference>
<dbReference type="CDD" id="cd01317">
    <property type="entry name" value="DHOase_IIa"/>
    <property type="match status" value="1"/>
</dbReference>
<evidence type="ECO:0000313" key="3">
    <source>
        <dbReference type="EMBL" id="AXY74429.1"/>
    </source>
</evidence>
<dbReference type="Gene3D" id="2.30.40.10">
    <property type="entry name" value="Urease, subunit C, domain 1"/>
    <property type="match status" value="1"/>
</dbReference>